<dbReference type="SUPFAM" id="SSF48537">
    <property type="entry name" value="Phospholipase C/P1 nuclease"/>
    <property type="match status" value="1"/>
</dbReference>
<dbReference type="CDD" id="cd11009">
    <property type="entry name" value="Zn_dep_PLPC"/>
    <property type="match status" value="1"/>
</dbReference>
<sequence length="235" mass="27841">MKKRIENTYSNTMKVVLYMVNPIKKKVKRTDCVVHKFINLEALDMLKNDGYMEEYEFFKKYKEALNKGVVWADSDFKSTNHFYHHEEGGGLYGFSNASDECMKYYKTAICYAKNKEYEKSMFFLGAACHLIQDATVPAHAKRKLRNHKGFETYVISEVTKGFRHHVRHGIIKFNSPVEYITENTKYAVCIERRFQNLKNKQERFSKITEKILLRANQTTSGFLLMFYENYRKLYS</sequence>
<dbReference type="SMART" id="SM00770">
    <property type="entry name" value="Zn_dep_PLPC"/>
    <property type="match status" value="1"/>
</dbReference>
<proteinExistence type="predicted"/>
<gene>
    <name evidence="9" type="ORF">SDC9_75755</name>
</gene>
<keyword evidence="3" id="KW-0479">Metal-binding</keyword>
<evidence type="ECO:0000256" key="7">
    <source>
        <dbReference type="ARBA" id="ARBA00031285"/>
    </source>
</evidence>
<name>A0A644YKV5_9ZZZZ</name>
<dbReference type="InterPro" id="IPR029002">
    <property type="entry name" value="PLPC/GPLD1"/>
</dbReference>
<dbReference type="InterPro" id="IPR008947">
    <property type="entry name" value="PLipase_C/P1_nuclease_dom_sf"/>
</dbReference>
<protein>
    <recommendedName>
        <fullName evidence="2">Phospholipase C</fullName>
        <ecNumber evidence="1">3.1.4.3</ecNumber>
    </recommendedName>
    <alternativeName>
        <fullName evidence="7">Phosphatidylcholine cholinephosphohydrolase</fullName>
    </alternativeName>
</protein>
<dbReference type="PROSITE" id="PS51346">
    <property type="entry name" value="PROKAR_ZN_DEPEND_PLPC_2"/>
    <property type="match status" value="1"/>
</dbReference>
<keyword evidence="4" id="KW-0732">Signal</keyword>
<accession>A0A644YKV5</accession>
<feature type="domain" description="Zn-dependent PLC" evidence="8">
    <location>
        <begin position="22"/>
        <end position="235"/>
    </location>
</feature>
<dbReference type="EC" id="3.1.4.3" evidence="1"/>
<keyword evidence="5" id="KW-0378">Hydrolase</keyword>
<dbReference type="Pfam" id="PF00882">
    <property type="entry name" value="Zn_dep_PLPC"/>
    <property type="match status" value="1"/>
</dbReference>
<dbReference type="Gene3D" id="1.10.575.10">
    <property type="entry name" value="P1 Nuclease"/>
    <property type="match status" value="1"/>
</dbReference>
<evidence type="ECO:0000256" key="4">
    <source>
        <dbReference type="ARBA" id="ARBA00022729"/>
    </source>
</evidence>
<comment type="caution">
    <text evidence="9">The sequence shown here is derived from an EMBL/GenBank/DDBJ whole genome shotgun (WGS) entry which is preliminary data.</text>
</comment>
<evidence type="ECO:0000313" key="9">
    <source>
        <dbReference type="EMBL" id="MPM29215.1"/>
    </source>
</evidence>
<evidence type="ECO:0000259" key="8">
    <source>
        <dbReference type="PROSITE" id="PS51346"/>
    </source>
</evidence>
<dbReference type="EMBL" id="VSSQ01005453">
    <property type="protein sequence ID" value="MPM29215.1"/>
    <property type="molecule type" value="Genomic_DNA"/>
</dbReference>
<reference evidence="9" key="1">
    <citation type="submission" date="2019-08" db="EMBL/GenBank/DDBJ databases">
        <authorList>
            <person name="Kucharzyk K."/>
            <person name="Murdoch R.W."/>
            <person name="Higgins S."/>
            <person name="Loffler F."/>
        </authorList>
    </citation>
    <scope>NUCLEOTIDE SEQUENCE</scope>
</reference>
<evidence type="ECO:0000256" key="1">
    <source>
        <dbReference type="ARBA" id="ARBA00012018"/>
    </source>
</evidence>
<evidence type="ECO:0000256" key="6">
    <source>
        <dbReference type="ARBA" id="ARBA00022833"/>
    </source>
</evidence>
<organism evidence="9">
    <name type="scientific">bioreactor metagenome</name>
    <dbReference type="NCBI Taxonomy" id="1076179"/>
    <lineage>
        <taxon>unclassified sequences</taxon>
        <taxon>metagenomes</taxon>
        <taxon>ecological metagenomes</taxon>
    </lineage>
</organism>
<evidence type="ECO:0000256" key="2">
    <source>
        <dbReference type="ARBA" id="ARBA00018391"/>
    </source>
</evidence>
<dbReference type="GO" id="GO:0034480">
    <property type="term" value="F:phosphatidylcholine phospholipase C activity"/>
    <property type="evidence" value="ECO:0007669"/>
    <property type="project" value="UniProtKB-EC"/>
</dbReference>
<evidence type="ECO:0000256" key="3">
    <source>
        <dbReference type="ARBA" id="ARBA00022723"/>
    </source>
</evidence>
<dbReference type="InterPro" id="IPR001531">
    <property type="entry name" value="Zn_PLipaseC"/>
</dbReference>
<evidence type="ECO:0000256" key="5">
    <source>
        <dbReference type="ARBA" id="ARBA00022801"/>
    </source>
</evidence>
<dbReference type="GO" id="GO:0008270">
    <property type="term" value="F:zinc ion binding"/>
    <property type="evidence" value="ECO:0007669"/>
    <property type="project" value="InterPro"/>
</dbReference>
<dbReference type="AlphaFoldDB" id="A0A644YKV5"/>
<keyword evidence="6" id="KW-0862">Zinc</keyword>